<feature type="coiled-coil region" evidence="4">
    <location>
        <begin position="684"/>
        <end position="711"/>
    </location>
</feature>
<evidence type="ECO:0000256" key="1">
    <source>
        <dbReference type="ARBA" id="ARBA00022723"/>
    </source>
</evidence>
<feature type="domain" description="B30.2/SPRY" evidence="6">
    <location>
        <begin position="290"/>
        <end position="487"/>
    </location>
</feature>
<dbReference type="SUPFAM" id="SSF57850">
    <property type="entry name" value="RING/U-box"/>
    <property type="match status" value="1"/>
</dbReference>
<dbReference type="EMBL" id="CCKQ01014397">
    <property type="protein sequence ID" value="CDW86152.1"/>
    <property type="molecule type" value="Genomic_DNA"/>
</dbReference>
<dbReference type="GO" id="GO:0008270">
    <property type="term" value="F:zinc ion binding"/>
    <property type="evidence" value="ECO:0007669"/>
    <property type="project" value="UniProtKB-KW"/>
</dbReference>
<protein>
    <submittedName>
        <fullName evidence="7">E3 ubiquitin-protein ligase rkp-like</fullName>
    </submittedName>
</protein>
<dbReference type="GO" id="GO:0005737">
    <property type="term" value="C:cytoplasm"/>
    <property type="evidence" value="ECO:0007669"/>
    <property type="project" value="TreeGrafter"/>
</dbReference>
<reference evidence="7 8" key="1">
    <citation type="submission" date="2014-06" db="EMBL/GenBank/DDBJ databases">
        <authorList>
            <person name="Swart Estienne"/>
        </authorList>
    </citation>
    <scope>NUCLEOTIDE SEQUENCE [LARGE SCALE GENOMIC DNA]</scope>
    <source>
        <strain evidence="7 8">130c</strain>
    </source>
</reference>
<dbReference type="GO" id="GO:0004842">
    <property type="term" value="F:ubiquitin-protein transferase activity"/>
    <property type="evidence" value="ECO:0007669"/>
    <property type="project" value="InterPro"/>
</dbReference>
<proteinExistence type="predicted"/>
<keyword evidence="8" id="KW-1185">Reference proteome</keyword>
<feature type="compositionally biased region" description="Basic and acidic residues" evidence="5">
    <location>
        <begin position="204"/>
        <end position="213"/>
    </location>
</feature>
<keyword evidence="2" id="KW-0863">Zinc-finger</keyword>
<feature type="compositionally biased region" description="Basic and acidic residues" evidence="5">
    <location>
        <begin position="271"/>
        <end position="298"/>
    </location>
</feature>
<evidence type="ECO:0000256" key="5">
    <source>
        <dbReference type="SAM" id="MobiDB-lite"/>
    </source>
</evidence>
<dbReference type="GO" id="GO:0051603">
    <property type="term" value="P:proteolysis involved in protein catabolic process"/>
    <property type="evidence" value="ECO:0007669"/>
    <property type="project" value="TreeGrafter"/>
</dbReference>
<feature type="compositionally biased region" description="Acidic residues" evidence="5">
    <location>
        <begin position="233"/>
        <end position="244"/>
    </location>
</feature>
<dbReference type="Gene3D" id="2.60.120.920">
    <property type="match status" value="1"/>
</dbReference>
<dbReference type="InterPro" id="IPR043136">
    <property type="entry name" value="B30.2/SPRY_sf"/>
</dbReference>
<dbReference type="SMART" id="SM00449">
    <property type="entry name" value="SPRY"/>
    <property type="match status" value="1"/>
</dbReference>
<dbReference type="OMA" id="LCCFHRL"/>
<dbReference type="Pfam" id="PF25576">
    <property type="entry name" value="TPR_RNF123"/>
    <property type="match status" value="1"/>
</dbReference>
<organism evidence="7 8">
    <name type="scientific">Stylonychia lemnae</name>
    <name type="common">Ciliate</name>
    <dbReference type="NCBI Taxonomy" id="5949"/>
    <lineage>
        <taxon>Eukaryota</taxon>
        <taxon>Sar</taxon>
        <taxon>Alveolata</taxon>
        <taxon>Ciliophora</taxon>
        <taxon>Intramacronucleata</taxon>
        <taxon>Spirotrichea</taxon>
        <taxon>Stichotrichia</taxon>
        <taxon>Sporadotrichida</taxon>
        <taxon>Oxytrichidae</taxon>
        <taxon>Stylonychinae</taxon>
        <taxon>Stylonychia</taxon>
    </lineage>
</organism>
<keyword evidence="3" id="KW-0862">Zinc</keyword>
<evidence type="ECO:0000313" key="7">
    <source>
        <dbReference type="EMBL" id="CDW86152.1"/>
    </source>
</evidence>
<dbReference type="InterPro" id="IPR018957">
    <property type="entry name" value="Znf_C3HC4_RING-type"/>
</dbReference>
<dbReference type="InterPro" id="IPR013320">
    <property type="entry name" value="ConA-like_dom_sf"/>
</dbReference>
<dbReference type="PROSITE" id="PS50188">
    <property type="entry name" value="B302_SPRY"/>
    <property type="match status" value="1"/>
</dbReference>
<evidence type="ECO:0000256" key="2">
    <source>
        <dbReference type="ARBA" id="ARBA00022771"/>
    </source>
</evidence>
<dbReference type="PANTHER" id="PTHR13363:SF5">
    <property type="entry name" value="E3 UBIQUITIN-PROTEIN LIGASE RNF123"/>
    <property type="match status" value="1"/>
</dbReference>
<feature type="region of interest" description="Disordered" evidence="5">
    <location>
        <begin position="271"/>
        <end position="307"/>
    </location>
</feature>
<dbReference type="Pfam" id="PF00097">
    <property type="entry name" value="zf-C3HC4"/>
    <property type="match status" value="1"/>
</dbReference>
<dbReference type="Gene3D" id="3.30.40.10">
    <property type="entry name" value="Zinc/RING finger domain, C3HC4 (zinc finger)"/>
    <property type="match status" value="1"/>
</dbReference>
<gene>
    <name evidence="7" type="primary">Contig16001.g17053</name>
    <name evidence="7" type="ORF">STYLEM_15243</name>
</gene>
<dbReference type="PANTHER" id="PTHR13363">
    <property type="entry name" value="RING FINGER AND SRY DOMAIN-CONTAINING"/>
    <property type="match status" value="1"/>
</dbReference>
<evidence type="ECO:0000313" key="8">
    <source>
        <dbReference type="Proteomes" id="UP000039865"/>
    </source>
</evidence>
<feature type="region of interest" description="Disordered" evidence="5">
    <location>
        <begin position="1311"/>
        <end position="1331"/>
    </location>
</feature>
<dbReference type="Pfam" id="PF00622">
    <property type="entry name" value="SPRY"/>
    <property type="match status" value="1"/>
</dbReference>
<evidence type="ECO:0000256" key="3">
    <source>
        <dbReference type="ARBA" id="ARBA00022833"/>
    </source>
</evidence>
<dbReference type="InterPro" id="IPR013083">
    <property type="entry name" value="Znf_RING/FYVE/PHD"/>
</dbReference>
<dbReference type="InterPro" id="IPR001870">
    <property type="entry name" value="B30.2/SPRY"/>
</dbReference>
<dbReference type="SUPFAM" id="SSF49899">
    <property type="entry name" value="Concanavalin A-like lectins/glucanases"/>
    <property type="match status" value="1"/>
</dbReference>
<dbReference type="InParanoid" id="A0A078AY62"/>
<dbReference type="InterPro" id="IPR003877">
    <property type="entry name" value="SPRY_dom"/>
</dbReference>
<sequence>MTFAREDQDQQYSQMNDNYQQSVFQNQEEGMNHPLNGQQIYNTQQQQQHLTDNHISRIGAITSTNQYSNLSQVEQLKAFLTKLFSSEEVRSLADARLRIEEEFENKFLPERDLLDYLIIKQEFAKNANNNKKQSLRQAQNRLNKFAAKRSDKYKQKRNKSNVSMNELDREDSDQNQNEDAYERLEHDDDSDPSDLGDNFSYGHESNHNDREQLNRGWNNEEQEGDHSNHEDNENTDNDGDIDQMMDVDEGQSFENSQTQNASRLEKQTKINHSKFLEDRVKHKSQHTQEDQKEEEEKNQMSGGKKQQVERTFLEKCKLVGRIGPIETKLQIDQMQGNVKQFDPLGLDVEALTSYASVKANVAVFSGKYYYEVRLLTAGIMQIGWCTLATYFSEQYGVGDDATSYAYDGARVKKWNQQQRAYGKAWCAGDIIGTLLDLDKKEITFYRNDENLGVAFRNIKVGQNMAYFPGASLANGQRVIFNFGASIPFRARQPYDVCAIQEPTSQVKCYGDCALFLIETMKRFVMQYVEFETLSNDTKLMVGSILMEYLYPLLSNDPFLMEEQLVQFIFELMSINRPDLEEIILNLIEIHFSADQLIEWISQLMQIICRKISQIPLIHADSPTKREFELSIMRFLVIALQRDSILYSWLCSDTLYQDLENLYFLHFPTQQEMEQLIPDIYHEMIPGSERHKEKYEQKLNQLKSNISLQQNYWFKITELLFQKRVISKIPDATLDKCPRTIFIDFLKYLVYKNVGYIKNTKPPGLTPASTLGNVFFCAVRHMEEVVYSKDFESFPFHTFFTKDQSMSYLDDVFKQVERIGGTFSYLESHLQPSLNKFKSIYLTQEQTETAALAKNLTLIFTFGVIQEIQMFVKQNEKVYVACRTYDDLTDKGKYEVGPRQIEEMLQQARVLPSFQMIFQIPSNRVQLHKFAYWLTKTLNYIDLNYKNLLYILPEEFVQIPFEVFRVSKRGNIPLYDSESDQKKYPEEFYEIYHNKKTRFSEELVQFISRHFWDQNIINPDLKDQYLTRLNIVMQNQIYMDIIENCYYAQQNLVQDLMKSFDKKYLMLVSKNFLRFAKGRGFKEIHLSPIVSENTYSPFYLNEIRNQLLKAGDKVTKDFLNVFFNTLNESTTELFVIFKELKNSYTQNLLKRTRQTFQQVVDLYRIIEVITQYVPEVFVDKQQIHSTRLVNYMMFVLNSIFVGQIDGNIDFFSAKIMQKSESLAQFLAPFIGILKNIYDAVNKLGNVDNVRYDNLADIFMKTDSFEPMLFTKLRDIVVQQLPHKNQEEEKVLQTFEQMLNEIDMLCQANKIRKHSMKSQESDGDNQNGDTNKEDEFDEEKLCNICYFSDKNTVFVPCGHQSCQKCIQVHTQNRDKRAKATVNQQPDLKKFIN</sequence>
<evidence type="ECO:0000259" key="6">
    <source>
        <dbReference type="PROSITE" id="PS50188"/>
    </source>
</evidence>
<keyword evidence="4" id="KW-0175">Coiled coil</keyword>
<dbReference type="OrthoDB" id="566440at2759"/>
<evidence type="ECO:0000256" key="4">
    <source>
        <dbReference type="SAM" id="Coils"/>
    </source>
</evidence>
<dbReference type="InterPro" id="IPR045129">
    <property type="entry name" value="RNF123/RKP/RSPRY1"/>
</dbReference>
<name>A0A078AY62_STYLE</name>
<accession>A0A078AY62</accession>
<dbReference type="InterPro" id="IPR057987">
    <property type="entry name" value="TPR_RNF123/RKP"/>
</dbReference>
<dbReference type="Proteomes" id="UP000039865">
    <property type="component" value="Unassembled WGS sequence"/>
</dbReference>
<feature type="region of interest" description="Disordered" evidence="5">
    <location>
        <begin position="146"/>
        <end position="244"/>
    </location>
</feature>
<keyword evidence="1" id="KW-0479">Metal-binding</keyword>